<keyword evidence="4" id="KW-1185">Reference proteome</keyword>
<dbReference type="Pfam" id="PF02129">
    <property type="entry name" value="Peptidase_S15"/>
    <property type="match status" value="1"/>
</dbReference>
<dbReference type="PANTHER" id="PTHR43056">
    <property type="entry name" value="PEPTIDASE S9 PROLYL OLIGOPEPTIDASE"/>
    <property type="match status" value="1"/>
</dbReference>
<protein>
    <submittedName>
        <fullName evidence="3">CocE/NonD family hydrolase</fullName>
    </submittedName>
</protein>
<comment type="caution">
    <text evidence="3">The sequence shown here is derived from an EMBL/GenBank/DDBJ whole genome shotgun (WGS) entry which is preliminary data.</text>
</comment>
<evidence type="ECO:0000313" key="4">
    <source>
        <dbReference type="Proteomes" id="UP001385892"/>
    </source>
</evidence>
<dbReference type="SUPFAM" id="SSF49785">
    <property type="entry name" value="Galactose-binding domain-like"/>
    <property type="match status" value="1"/>
</dbReference>
<dbReference type="Gene3D" id="2.60.120.260">
    <property type="entry name" value="Galactose-binding domain-like"/>
    <property type="match status" value="1"/>
</dbReference>
<gene>
    <name evidence="3" type="ORF">WKW82_06470</name>
</gene>
<organism evidence="3 4">
    <name type="scientific">Variovorax rhizosphaerae</name>
    <dbReference type="NCBI Taxonomy" id="1836200"/>
    <lineage>
        <taxon>Bacteria</taxon>
        <taxon>Pseudomonadati</taxon>
        <taxon>Pseudomonadota</taxon>
        <taxon>Betaproteobacteria</taxon>
        <taxon>Burkholderiales</taxon>
        <taxon>Comamonadaceae</taxon>
        <taxon>Variovorax</taxon>
    </lineage>
</organism>
<sequence>MAEHFGGDEMVSEVHADGMCIIWDAPIPMSDGIVLRADIFLPQAPGRYGVVMTYGPYGKGLPLQQGFKSAWDRMVASNPEIAQGSSNKYQNWEVVDPEKWVPDGFACIRIDSRGAGRSPGVLDLASATETRDLFECIEWAAVQPWSNGKVGLNGISYYAINQWHVAALQPPHLAAICVWEGAVDRYRDAARHGGIYSEFSASWFSRQVLPLQHGYGERGSRNPNTGELVSGPETLTDEELAANRATQPANEVLDRPLVDQYYAGRTPDVSRIRVPLLSAGNWGGMGLHTRGNFEGYLAAGSSEKWLQVHGGSHFTPFYCDAGIDLQKRFLGHFLLGKDTGWAKQPPVQLQIRRPDEHFTTRDEQEWPLARTRWTRYYLDPQSRTLGTMPRSGDSISYQTTDGGITFSLPPASQELEVTGPIAARLVVSSRTIDADIFVALRLFAPDDKEVLFIGSNDPRVPVGLGWLRASHRKLDVSRSLPYRPFHAHDELQPLTPGEPVTLDIEILPTSIVVPPGYTLALNIRGCDFNHGLGDAAFANAPYQMTGVGPFRHAEPADRPPEVFDGVNTLHFITGNEPFVLLPIIPSRDA</sequence>
<dbReference type="PANTHER" id="PTHR43056:SF10">
    <property type="entry name" value="COCE_NOND FAMILY, PUTATIVE (AFU_ORTHOLOGUE AFUA_7G00600)-RELATED"/>
    <property type="match status" value="1"/>
</dbReference>
<evidence type="ECO:0000259" key="2">
    <source>
        <dbReference type="SMART" id="SM00939"/>
    </source>
</evidence>
<dbReference type="Proteomes" id="UP001385892">
    <property type="component" value="Unassembled WGS sequence"/>
</dbReference>
<dbReference type="InterPro" id="IPR005674">
    <property type="entry name" value="CocE/Ser_esterase"/>
</dbReference>
<dbReference type="InterPro" id="IPR029058">
    <property type="entry name" value="AB_hydrolase_fold"/>
</dbReference>
<dbReference type="InterPro" id="IPR050585">
    <property type="entry name" value="Xaa-Pro_dipeptidyl-ppase/CocE"/>
</dbReference>
<dbReference type="Pfam" id="PF08530">
    <property type="entry name" value="PepX_C"/>
    <property type="match status" value="1"/>
</dbReference>
<dbReference type="InterPro" id="IPR013736">
    <property type="entry name" value="Xaa-Pro_dipept_C"/>
</dbReference>
<proteinExistence type="predicted"/>
<dbReference type="Gene3D" id="1.10.3020.20">
    <property type="match status" value="1"/>
</dbReference>
<accession>A0ABU8WFK2</accession>
<dbReference type="SUPFAM" id="SSF53474">
    <property type="entry name" value="alpha/beta-Hydrolases"/>
    <property type="match status" value="1"/>
</dbReference>
<dbReference type="Gene3D" id="3.40.50.1820">
    <property type="entry name" value="alpha/beta hydrolase"/>
    <property type="match status" value="1"/>
</dbReference>
<dbReference type="RefSeq" id="WP_340341420.1">
    <property type="nucleotide sequence ID" value="NZ_JBBKZT010000002.1"/>
</dbReference>
<dbReference type="GO" id="GO:0016787">
    <property type="term" value="F:hydrolase activity"/>
    <property type="evidence" value="ECO:0007669"/>
    <property type="project" value="UniProtKB-KW"/>
</dbReference>
<evidence type="ECO:0000256" key="1">
    <source>
        <dbReference type="ARBA" id="ARBA00022801"/>
    </source>
</evidence>
<dbReference type="EMBL" id="JBBKZT010000002">
    <property type="protein sequence ID" value="MEJ8846283.1"/>
    <property type="molecule type" value="Genomic_DNA"/>
</dbReference>
<dbReference type="NCBIfam" id="TIGR00976">
    <property type="entry name" value="CocE_NonD"/>
    <property type="match status" value="1"/>
</dbReference>
<feature type="domain" description="Xaa-Pro dipeptidyl-peptidase C-terminal" evidence="2">
    <location>
        <begin position="327"/>
        <end position="580"/>
    </location>
</feature>
<dbReference type="InterPro" id="IPR008979">
    <property type="entry name" value="Galactose-bd-like_sf"/>
</dbReference>
<reference evidence="3 4" key="1">
    <citation type="submission" date="2024-03" db="EMBL/GenBank/DDBJ databases">
        <title>Novel species of the genus Variovorax.</title>
        <authorList>
            <person name="Liu Q."/>
            <person name="Xin Y.-H."/>
        </authorList>
    </citation>
    <scope>NUCLEOTIDE SEQUENCE [LARGE SCALE GENOMIC DNA]</scope>
    <source>
        <strain evidence="3 4">KACC 18900</strain>
    </source>
</reference>
<name>A0ABU8WFK2_9BURK</name>
<dbReference type="InterPro" id="IPR000383">
    <property type="entry name" value="Xaa-Pro-like_dom"/>
</dbReference>
<dbReference type="SMART" id="SM00939">
    <property type="entry name" value="PepX_C"/>
    <property type="match status" value="1"/>
</dbReference>
<keyword evidence="1 3" id="KW-0378">Hydrolase</keyword>
<evidence type="ECO:0000313" key="3">
    <source>
        <dbReference type="EMBL" id="MEJ8846283.1"/>
    </source>
</evidence>